<gene>
    <name evidence="3" type="ORF">JCM21142_41572</name>
</gene>
<dbReference type="GO" id="GO:0006298">
    <property type="term" value="P:mismatch repair"/>
    <property type="evidence" value="ECO:0007669"/>
    <property type="project" value="InterPro"/>
</dbReference>
<name>W7Y4A9_9BACT</name>
<evidence type="ECO:0000256" key="1">
    <source>
        <dbReference type="SAM" id="Phobius"/>
    </source>
</evidence>
<dbReference type="EMBL" id="BAMD01000015">
    <property type="protein sequence ID" value="GAF02922.1"/>
    <property type="molecule type" value="Genomic_DNA"/>
</dbReference>
<dbReference type="eggNOG" id="COG0249">
    <property type="taxonomic scope" value="Bacteria"/>
</dbReference>
<dbReference type="RefSeq" id="WP_052522161.1">
    <property type="nucleotide sequence ID" value="NZ_BAMD01000015.1"/>
</dbReference>
<feature type="domain" description="DNA mismatch repair protein MutS core" evidence="2">
    <location>
        <begin position="136"/>
        <end position="208"/>
    </location>
</feature>
<evidence type="ECO:0000313" key="3">
    <source>
        <dbReference type="EMBL" id="GAF02922.1"/>
    </source>
</evidence>
<dbReference type="STRING" id="869213.GCA_000517085_03332"/>
<dbReference type="Proteomes" id="UP000019402">
    <property type="component" value="Unassembled WGS sequence"/>
</dbReference>
<dbReference type="AlphaFoldDB" id="W7Y4A9"/>
<keyword evidence="1" id="KW-1133">Transmembrane helix</keyword>
<evidence type="ECO:0000259" key="2">
    <source>
        <dbReference type="Pfam" id="PF05192"/>
    </source>
</evidence>
<feature type="transmembrane region" description="Helical" evidence="1">
    <location>
        <begin position="222"/>
        <end position="242"/>
    </location>
</feature>
<keyword evidence="1" id="KW-0472">Membrane</keyword>
<reference evidence="3 4" key="1">
    <citation type="journal article" date="2014" name="Genome Announc.">
        <title>Draft Genome Sequence of Cytophaga fermentans JCM 21142T, a Facultative Anaerobe Isolated from Marine Mud.</title>
        <authorList>
            <person name="Starns D."/>
            <person name="Oshima K."/>
            <person name="Suda W."/>
            <person name="Iino T."/>
            <person name="Yuki M."/>
            <person name="Inoue J."/>
            <person name="Kitamura K."/>
            <person name="Iida T."/>
            <person name="Darby A."/>
            <person name="Hattori M."/>
            <person name="Ohkuma M."/>
        </authorList>
    </citation>
    <scope>NUCLEOTIDE SEQUENCE [LARGE SCALE GENOMIC DNA]</scope>
    <source>
        <strain evidence="3 4">JCM 21142</strain>
    </source>
</reference>
<dbReference type="InterPro" id="IPR007696">
    <property type="entry name" value="DNA_mismatch_repair_MutS_core"/>
</dbReference>
<dbReference type="GO" id="GO:0030983">
    <property type="term" value="F:mismatched DNA binding"/>
    <property type="evidence" value="ECO:0007669"/>
    <property type="project" value="InterPro"/>
</dbReference>
<sequence length="370" mass="42149">MEETGGIQQGYIDLKQLYSERALYFTRQVKIVSTRLIRGGWLRLLFFVLLFAAPLYVLNYSAIAAVLLFVGFAVTFGILVKRSIAYRKLKAELVLLKMLNENEEKVLEGDFSSFDSGSEFIDPQHDYSHDLDLFGEGSFFQYINRTSTLVGTCTLKNKLCAPHTDLERIVGEQKAIKELSEKIDFRQHFFAKGKMLNETKNDIDRINSFKTYKPFVKSKGRLFGSLLIAMPILFLCAVIFSFWELPSAVPVIIFLINLLLVGLNLKEINRINGQFSSLTGILQKYALLINLIAKENFSTIKLSDLQTRLLAENTEAAQIIATLSKYMSQFDQRNSMLMGVVLNGCLLWDYRYVNKIELWLEKYGGILTSG</sequence>
<organism evidence="3 4">
    <name type="scientific">Saccharicrinis fermentans DSM 9555 = JCM 21142</name>
    <dbReference type="NCBI Taxonomy" id="869213"/>
    <lineage>
        <taxon>Bacteria</taxon>
        <taxon>Pseudomonadati</taxon>
        <taxon>Bacteroidota</taxon>
        <taxon>Bacteroidia</taxon>
        <taxon>Marinilabiliales</taxon>
        <taxon>Marinilabiliaceae</taxon>
        <taxon>Saccharicrinis</taxon>
    </lineage>
</organism>
<dbReference type="Gene3D" id="1.10.1420.10">
    <property type="match status" value="1"/>
</dbReference>
<feature type="transmembrane region" description="Helical" evidence="1">
    <location>
        <begin position="63"/>
        <end position="80"/>
    </location>
</feature>
<protein>
    <submittedName>
        <fullName evidence="3">MutS domain III</fullName>
    </submittedName>
</protein>
<comment type="caution">
    <text evidence="3">The sequence shown here is derived from an EMBL/GenBank/DDBJ whole genome shotgun (WGS) entry which is preliminary data.</text>
</comment>
<dbReference type="SUPFAM" id="SSF48334">
    <property type="entry name" value="DNA repair protein MutS, domain III"/>
    <property type="match status" value="1"/>
</dbReference>
<dbReference type="InterPro" id="IPR036187">
    <property type="entry name" value="DNA_mismatch_repair_MutS_sf"/>
</dbReference>
<dbReference type="GO" id="GO:0005524">
    <property type="term" value="F:ATP binding"/>
    <property type="evidence" value="ECO:0007669"/>
    <property type="project" value="InterPro"/>
</dbReference>
<feature type="transmembrane region" description="Helical" evidence="1">
    <location>
        <begin position="248"/>
        <end position="265"/>
    </location>
</feature>
<proteinExistence type="predicted"/>
<feature type="transmembrane region" description="Helical" evidence="1">
    <location>
        <begin position="40"/>
        <end position="57"/>
    </location>
</feature>
<keyword evidence="4" id="KW-1185">Reference proteome</keyword>
<evidence type="ECO:0000313" key="4">
    <source>
        <dbReference type="Proteomes" id="UP000019402"/>
    </source>
</evidence>
<dbReference type="OrthoDB" id="9802448at2"/>
<dbReference type="Pfam" id="PF05192">
    <property type="entry name" value="MutS_III"/>
    <property type="match status" value="1"/>
</dbReference>
<keyword evidence="1" id="KW-0812">Transmembrane</keyword>
<accession>W7Y4A9</accession>